<dbReference type="GO" id="GO:0016020">
    <property type="term" value="C:membrane"/>
    <property type="evidence" value="ECO:0007669"/>
    <property type="project" value="GOC"/>
</dbReference>
<dbReference type="GO" id="GO:0046521">
    <property type="term" value="P:sphingoid catabolic process"/>
    <property type="evidence" value="ECO:0007669"/>
    <property type="project" value="TreeGrafter"/>
</dbReference>
<evidence type="ECO:0000313" key="3">
    <source>
        <dbReference type="Proteomes" id="UP000268033"/>
    </source>
</evidence>
<dbReference type="EMBL" id="RJUL01000005">
    <property type="protein sequence ID" value="ROQ25852.1"/>
    <property type="molecule type" value="Genomic_DNA"/>
</dbReference>
<organism evidence="2 3">
    <name type="scientific">Gallaecimonas pentaromativorans</name>
    <dbReference type="NCBI Taxonomy" id="584787"/>
    <lineage>
        <taxon>Bacteria</taxon>
        <taxon>Pseudomonadati</taxon>
        <taxon>Pseudomonadota</taxon>
        <taxon>Gammaproteobacteria</taxon>
        <taxon>Enterobacterales</taxon>
        <taxon>Gallaecimonadaceae</taxon>
        <taxon>Gallaecimonas</taxon>
    </lineage>
</organism>
<name>A0A3N1P3D2_9GAMM</name>
<comment type="caution">
    <text evidence="2">The sequence shown here is derived from an EMBL/GenBank/DDBJ whole genome shotgun (WGS) entry which is preliminary data.</text>
</comment>
<evidence type="ECO:0000256" key="1">
    <source>
        <dbReference type="SAM" id="Phobius"/>
    </source>
</evidence>
<evidence type="ECO:0000313" key="2">
    <source>
        <dbReference type="EMBL" id="ROQ25852.1"/>
    </source>
</evidence>
<dbReference type="Proteomes" id="UP000268033">
    <property type="component" value="Unassembled WGS sequence"/>
</dbReference>
<feature type="transmembrane region" description="Helical" evidence="1">
    <location>
        <begin position="98"/>
        <end position="119"/>
    </location>
</feature>
<sequence length="166" mass="18341">MKTLTQHLAQYAGYHRDKRNILTHLVGIPLIVIALNALLSRPALWLGPLPISPASLLTLLACLFYLRLEWRLGSLMTVLMVLALFCGERLAALNTAAWLGWGIGLFVIGWAFQFIGHYFEGRKPAFVDDIAGLIVGPLFVVAELLFAAGLRQELKRQVEAKAGPLH</sequence>
<dbReference type="PANTHER" id="PTHR28026">
    <property type="entry name" value="DUF962 DOMAIN PROTEIN (AFU_ORTHOLOGUE AFUA_8G05310)"/>
    <property type="match status" value="1"/>
</dbReference>
<protein>
    <submittedName>
        <fullName evidence="2">Putative membrane protein YGL010W</fullName>
    </submittedName>
</protein>
<dbReference type="RefSeq" id="WP_123421594.1">
    <property type="nucleotide sequence ID" value="NZ_RJUL01000005.1"/>
</dbReference>
<dbReference type="InterPro" id="IPR009305">
    <property type="entry name" value="Mpo1-like"/>
</dbReference>
<keyword evidence="1" id="KW-0812">Transmembrane</keyword>
<feature type="transmembrane region" description="Helical" evidence="1">
    <location>
        <begin position="131"/>
        <end position="150"/>
    </location>
</feature>
<gene>
    <name evidence="2" type="ORF">EDC28_105162</name>
</gene>
<keyword evidence="1" id="KW-1133">Transmembrane helix</keyword>
<reference evidence="2 3" key="1">
    <citation type="submission" date="2018-11" db="EMBL/GenBank/DDBJ databases">
        <title>Genomic Encyclopedia of Type Strains, Phase IV (KMG-IV): sequencing the most valuable type-strain genomes for metagenomic binning, comparative biology and taxonomic classification.</title>
        <authorList>
            <person name="Goeker M."/>
        </authorList>
    </citation>
    <scope>NUCLEOTIDE SEQUENCE [LARGE SCALE GENOMIC DNA]</scope>
    <source>
        <strain evidence="2 3">DSM 21945</strain>
    </source>
</reference>
<proteinExistence type="predicted"/>
<feature type="transmembrane region" description="Helical" evidence="1">
    <location>
        <begin position="45"/>
        <end position="66"/>
    </location>
</feature>
<accession>A0A3N1P3D2</accession>
<keyword evidence="1" id="KW-0472">Membrane</keyword>
<keyword evidence="3" id="KW-1185">Reference proteome</keyword>
<dbReference type="AlphaFoldDB" id="A0A3N1P3D2"/>
<dbReference type="PANTHER" id="PTHR28026:SF9">
    <property type="entry name" value="2-HYDROXY-PALMITIC ACID DIOXYGENASE MPO1"/>
    <property type="match status" value="1"/>
</dbReference>
<dbReference type="STRING" id="584787.GCA_001247655_02911"/>
<feature type="transmembrane region" description="Helical" evidence="1">
    <location>
        <begin position="21"/>
        <end position="39"/>
    </location>
</feature>
<dbReference type="Pfam" id="PF06127">
    <property type="entry name" value="Mpo1-like"/>
    <property type="match status" value="1"/>
</dbReference>